<evidence type="ECO:0000313" key="11">
    <source>
        <dbReference type="Proteomes" id="UP001163821"/>
    </source>
</evidence>
<dbReference type="Proteomes" id="UP001163821">
    <property type="component" value="Unassembled WGS sequence"/>
</dbReference>
<dbReference type="InterPro" id="IPR051906">
    <property type="entry name" value="TolC-like"/>
</dbReference>
<dbReference type="InterPro" id="IPR003423">
    <property type="entry name" value="OMP_efflux"/>
</dbReference>
<feature type="signal peptide" evidence="9">
    <location>
        <begin position="1"/>
        <end position="23"/>
    </location>
</feature>
<feature type="coiled-coil region" evidence="8">
    <location>
        <begin position="199"/>
        <end position="226"/>
    </location>
</feature>
<comment type="similarity">
    <text evidence="2">Belongs to the outer membrane factor (OMF) (TC 1.B.17) family.</text>
</comment>
<evidence type="ECO:0000256" key="4">
    <source>
        <dbReference type="ARBA" id="ARBA00022452"/>
    </source>
</evidence>
<dbReference type="SUPFAM" id="SSF56954">
    <property type="entry name" value="Outer membrane efflux proteins (OEP)"/>
    <property type="match status" value="1"/>
</dbReference>
<dbReference type="Pfam" id="PF02321">
    <property type="entry name" value="OEP"/>
    <property type="match status" value="2"/>
</dbReference>
<comment type="subcellular location">
    <subcellularLocation>
        <location evidence="1">Cell outer membrane</location>
    </subcellularLocation>
</comment>
<evidence type="ECO:0000256" key="2">
    <source>
        <dbReference type="ARBA" id="ARBA00007613"/>
    </source>
</evidence>
<dbReference type="GO" id="GO:0015288">
    <property type="term" value="F:porin activity"/>
    <property type="evidence" value="ECO:0007669"/>
    <property type="project" value="TreeGrafter"/>
</dbReference>
<dbReference type="EMBL" id="JAPAAF010000023">
    <property type="protein sequence ID" value="MCW0483857.1"/>
    <property type="molecule type" value="Genomic_DNA"/>
</dbReference>
<name>A0AA42CAJ5_9BACT</name>
<dbReference type="GO" id="GO:1990281">
    <property type="term" value="C:efflux pump complex"/>
    <property type="evidence" value="ECO:0007669"/>
    <property type="project" value="TreeGrafter"/>
</dbReference>
<reference evidence="10" key="1">
    <citation type="submission" date="2022-10" db="EMBL/GenBank/DDBJ databases">
        <title>Gaoshiqiia sediminis gen. nov., sp. nov., isolated from coastal sediment.</title>
        <authorList>
            <person name="Yu W.X."/>
            <person name="Mu D.S."/>
            <person name="Du J.Z."/>
            <person name="Liang Y.Q."/>
        </authorList>
    </citation>
    <scope>NUCLEOTIDE SEQUENCE</scope>
    <source>
        <strain evidence="10">A06</strain>
    </source>
</reference>
<keyword evidence="9" id="KW-0732">Signal</keyword>
<sequence length="447" mass="49902">MKTKFKQLFTLLLFLVIAGTAGAQGVLSFSLAEAQSFALKNSYVIRNSGLDVEAARKKVWETIATGLPQVSGTANYSNFLNLPVSLIPGEFFGGEAGTYLPVKFGQDFNSDFGFTVNQQIFDGSYLVGVSSAKIYLQLSTQAKEKTEIEIRHAVAQAYYMALVAEENLAVMKENLSNTQKLESDTKAMYANGFVEEQDVDQMRLLVQRAENEILKAERELRVASMVLKYTLGVEMEAPIKLTDTLDGFVSPLLADESNGPGFDHASHIDFRLLDTQRQANQKLLLLEKSAYLPRIDAFYNWSKTAYGNNANLFNSSVPWFKSSMWGVNVTMPIFSSGEKMAKVRQAELEYDKVLNDQKQAVLLLQKDYLTAVADVESSMDQLKNDVDNKMLARRIYERTRVKYNNGMVSSTELSQTESQYIQAQGAWVASVMQLLTSKINLDKAIGK</sequence>
<keyword evidence="3" id="KW-0813">Transport</keyword>
<protein>
    <submittedName>
        <fullName evidence="10">TolC family protein</fullName>
    </submittedName>
</protein>
<evidence type="ECO:0000256" key="1">
    <source>
        <dbReference type="ARBA" id="ARBA00004442"/>
    </source>
</evidence>
<gene>
    <name evidence="10" type="ORF">N2K84_14030</name>
</gene>
<evidence type="ECO:0000256" key="5">
    <source>
        <dbReference type="ARBA" id="ARBA00022692"/>
    </source>
</evidence>
<keyword evidence="8" id="KW-0175">Coiled coil</keyword>
<dbReference type="RefSeq" id="WP_282592450.1">
    <property type="nucleotide sequence ID" value="NZ_JAPAAF010000023.1"/>
</dbReference>
<evidence type="ECO:0000313" key="10">
    <source>
        <dbReference type="EMBL" id="MCW0483857.1"/>
    </source>
</evidence>
<evidence type="ECO:0000256" key="3">
    <source>
        <dbReference type="ARBA" id="ARBA00022448"/>
    </source>
</evidence>
<keyword evidence="11" id="KW-1185">Reference proteome</keyword>
<feature type="chain" id="PRO_5041369950" evidence="9">
    <location>
        <begin position="24"/>
        <end position="447"/>
    </location>
</feature>
<evidence type="ECO:0000256" key="9">
    <source>
        <dbReference type="SAM" id="SignalP"/>
    </source>
</evidence>
<keyword evidence="5" id="KW-0812">Transmembrane</keyword>
<dbReference type="PANTHER" id="PTHR30026:SF20">
    <property type="entry name" value="OUTER MEMBRANE PROTEIN TOLC"/>
    <property type="match status" value="1"/>
</dbReference>
<evidence type="ECO:0000256" key="8">
    <source>
        <dbReference type="SAM" id="Coils"/>
    </source>
</evidence>
<keyword evidence="4" id="KW-1134">Transmembrane beta strand</keyword>
<organism evidence="10 11">
    <name type="scientific">Gaoshiqia sediminis</name>
    <dbReference type="NCBI Taxonomy" id="2986998"/>
    <lineage>
        <taxon>Bacteria</taxon>
        <taxon>Pseudomonadati</taxon>
        <taxon>Bacteroidota</taxon>
        <taxon>Bacteroidia</taxon>
        <taxon>Marinilabiliales</taxon>
        <taxon>Prolixibacteraceae</taxon>
        <taxon>Gaoshiqia</taxon>
    </lineage>
</organism>
<comment type="caution">
    <text evidence="10">The sequence shown here is derived from an EMBL/GenBank/DDBJ whole genome shotgun (WGS) entry which is preliminary data.</text>
</comment>
<dbReference type="GO" id="GO:0009279">
    <property type="term" value="C:cell outer membrane"/>
    <property type="evidence" value="ECO:0007669"/>
    <property type="project" value="UniProtKB-SubCell"/>
</dbReference>
<keyword evidence="6" id="KW-0472">Membrane</keyword>
<dbReference type="Gene3D" id="1.20.1600.10">
    <property type="entry name" value="Outer membrane efflux proteins (OEP)"/>
    <property type="match status" value="1"/>
</dbReference>
<dbReference type="GO" id="GO:0015562">
    <property type="term" value="F:efflux transmembrane transporter activity"/>
    <property type="evidence" value="ECO:0007669"/>
    <property type="project" value="InterPro"/>
</dbReference>
<proteinExistence type="inferred from homology"/>
<evidence type="ECO:0000256" key="6">
    <source>
        <dbReference type="ARBA" id="ARBA00023136"/>
    </source>
</evidence>
<dbReference type="AlphaFoldDB" id="A0AA42CAJ5"/>
<evidence type="ECO:0000256" key="7">
    <source>
        <dbReference type="ARBA" id="ARBA00023237"/>
    </source>
</evidence>
<accession>A0AA42CAJ5</accession>
<dbReference type="PANTHER" id="PTHR30026">
    <property type="entry name" value="OUTER MEMBRANE PROTEIN TOLC"/>
    <property type="match status" value="1"/>
</dbReference>
<keyword evidence="7" id="KW-0998">Cell outer membrane</keyword>